<dbReference type="PANTHER" id="PTHR22773">
    <property type="entry name" value="NADH DEHYDROGENASE"/>
    <property type="match status" value="1"/>
</dbReference>
<dbReference type="EC" id="7.1.1.-" evidence="5"/>
<dbReference type="GO" id="GO:0050136">
    <property type="term" value="F:NADH dehydrogenase (quinone) (non-electrogenic) activity"/>
    <property type="evidence" value="ECO:0007669"/>
    <property type="project" value="UniProtKB-UniRule"/>
</dbReference>
<keyword evidence="5" id="KW-0520">NAD</keyword>
<dbReference type="OrthoDB" id="9807568at2"/>
<dbReference type="NCBIfam" id="TIGR01770">
    <property type="entry name" value="NDH_I_N"/>
    <property type="match status" value="1"/>
</dbReference>
<accession>A0A2T5J402</accession>
<dbReference type="EMBL" id="QAON01000001">
    <property type="protein sequence ID" value="PTQ91349.1"/>
    <property type="molecule type" value="Genomic_DNA"/>
</dbReference>
<gene>
    <name evidence="5" type="primary">nuoN</name>
    <name evidence="8" type="ORF">C8N29_101422</name>
</gene>
<evidence type="ECO:0000256" key="4">
    <source>
        <dbReference type="ARBA" id="ARBA00023136"/>
    </source>
</evidence>
<dbReference type="GO" id="GO:0048038">
    <property type="term" value="F:quinone binding"/>
    <property type="evidence" value="ECO:0007669"/>
    <property type="project" value="UniProtKB-KW"/>
</dbReference>
<evidence type="ECO:0000256" key="1">
    <source>
        <dbReference type="ARBA" id="ARBA00004127"/>
    </source>
</evidence>
<feature type="transmembrane region" description="Helical" evidence="5">
    <location>
        <begin position="145"/>
        <end position="164"/>
    </location>
</feature>
<feature type="transmembrane region" description="Helical" evidence="5">
    <location>
        <begin position="216"/>
        <end position="243"/>
    </location>
</feature>
<feature type="transmembrane region" description="Helical" evidence="5">
    <location>
        <begin position="88"/>
        <end position="110"/>
    </location>
</feature>
<feature type="transmembrane region" description="Helical" evidence="5">
    <location>
        <begin position="43"/>
        <end position="68"/>
    </location>
</feature>
<feature type="transmembrane region" description="Helical" evidence="5">
    <location>
        <begin position="176"/>
        <end position="196"/>
    </location>
</feature>
<comment type="subcellular location">
    <subcellularLocation>
        <location evidence="5">Cell membrane</location>
        <topology evidence="5">Multi-pass membrane protein</topology>
    </subcellularLocation>
    <subcellularLocation>
        <location evidence="1">Endomembrane system</location>
        <topology evidence="1">Multi-pass membrane protein</topology>
    </subcellularLocation>
    <subcellularLocation>
        <location evidence="6">Membrane</location>
        <topology evidence="6">Multi-pass membrane protein</topology>
    </subcellularLocation>
</comment>
<feature type="transmembrane region" description="Helical" evidence="5">
    <location>
        <begin position="255"/>
        <end position="276"/>
    </location>
</feature>
<dbReference type="InterPro" id="IPR001750">
    <property type="entry name" value="ND/Mrp_TM"/>
</dbReference>
<feature type="transmembrane region" description="Helical" evidence="5">
    <location>
        <begin position="12"/>
        <end position="31"/>
    </location>
</feature>
<proteinExistence type="inferred from homology"/>
<organism evidence="8 9">
    <name type="scientific">Agitococcus lubricus</name>
    <dbReference type="NCBI Taxonomy" id="1077255"/>
    <lineage>
        <taxon>Bacteria</taxon>
        <taxon>Pseudomonadati</taxon>
        <taxon>Pseudomonadota</taxon>
        <taxon>Gammaproteobacteria</taxon>
        <taxon>Moraxellales</taxon>
        <taxon>Moraxellaceae</taxon>
        <taxon>Agitococcus</taxon>
    </lineage>
</organism>
<feature type="transmembrane region" description="Helical" evidence="5">
    <location>
        <begin position="343"/>
        <end position="365"/>
    </location>
</feature>
<dbReference type="HAMAP" id="MF_00445">
    <property type="entry name" value="NDH1_NuoN_1"/>
    <property type="match status" value="1"/>
</dbReference>
<comment type="similarity">
    <text evidence="5">Belongs to the complex I subunit 2 family.</text>
</comment>
<evidence type="ECO:0000313" key="8">
    <source>
        <dbReference type="EMBL" id="PTQ91349.1"/>
    </source>
</evidence>
<keyword evidence="5" id="KW-0813">Transport</keyword>
<keyword evidence="2 5" id="KW-0812">Transmembrane</keyword>
<keyword evidence="5" id="KW-1003">Cell membrane</keyword>
<dbReference type="RefSeq" id="WP_107864362.1">
    <property type="nucleotide sequence ID" value="NZ_QAON01000001.1"/>
</dbReference>
<evidence type="ECO:0000256" key="2">
    <source>
        <dbReference type="ARBA" id="ARBA00022692"/>
    </source>
</evidence>
<dbReference type="Proteomes" id="UP000244223">
    <property type="component" value="Unassembled WGS sequence"/>
</dbReference>
<protein>
    <recommendedName>
        <fullName evidence="5">NADH-quinone oxidoreductase subunit N</fullName>
        <ecNumber evidence="5">7.1.1.-</ecNumber>
    </recommendedName>
    <alternativeName>
        <fullName evidence="5">NADH dehydrogenase I subunit N</fullName>
    </alternativeName>
    <alternativeName>
        <fullName evidence="5">NDH-1 subunit N</fullName>
    </alternativeName>
</protein>
<keyword evidence="3 5" id="KW-1133">Transmembrane helix</keyword>
<feature type="transmembrane region" description="Helical" evidence="5">
    <location>
        <begin position="122"/>
        <end position="139"/>
    </location>
</feature>
<feature type="transmembrane region" description="Helical" evidence="5">
    <location>
        <begin position="421"/>
        <end position="441"/>
    </location>
</feature>
<sequence>MNVTLDTFLPLLPILILCTTTVILMLAISFVRHHWWNATISVVGLNLALVSTVLLGLAKPAGLAAIVSQLGIPQFAPAPVMSLLVVDAYAYFYMTLILVAALACTTLTHAFLERYQINREEMYLLLLMATTGALVLVCSRHMTSFFIGLELMSVPVYGMVAYTYHRSRSLESGVKYLVLSATASAFMLFGMALIYAQTGTLAFSGVSEQLAGGAKMGTLASFGVGMIIIALCFKLSLAPFHLWTPDVYQGSPAPVGAFLATISKIAVFAVMIRFLVETPFEYTLPLREVFTIVAVLSIVVGNLLALRQNNLKRLLGYSSIAHFGYLLVAIASGGATALETTHVYLLTYVLTSLGAFGVVTLMSSAEKDEDADSLQHYRGLFWRRPYLTAVMTVMMLSLAGIPLTAGFMGKFYVVLTGVNTGSWGLLTAVVLGSAIGLYYYLRVMVTLYMASSNMPKHDADSHWGERAGGLMVLGVAGLVLFIGIYPQPALEFVRMAKLLIIQ</sequence>
<evidence type="ECO:0000259" key="7">
    <source>
        <dbReference type="Pfam" id="PF00361"/>
    </source>
</evidence>
<feature type="transmembrane region" description="Helical" evidence="5">
    <location>
        <begin position="314"/>
        <end position="337"/>
    </location>
</feature>
<dbReference type="GO" id="GO:0005886">
    <property type="term" value="C:plasma membrane"/>
    <property type="evidence" value="ECO:0007669"/>
    <property type="project" value="UniProtKB-SubCell"/>
</dbReference>
<comment type="caution">
    <text evidence="8">The sequence shown here is derived from an EMBL/GenBank/DDBJ whole genome shotgun (WGS) entry which is preliminary data.</text>
</comment>
<dbReference type="InterPro" id="IPR010096">
    <property type="entry name" value="NADH-Q_OxRdtase_suN/2"/>
</dbReference>
<feature type="transmembrane region" description="Helical" evidence="5">
    <location>
        <begin position="386"/>
        <end position="409"/>
    </location>
</feature>
<comment type="function">
    <text evidence="5">NDH-1 shuttles electrons from NADH, via FMN and iron-sulfur (Fe-S) centers, to quinones in the respiratory chain. The immediate electron acceptor for the enzyme in this species is believed to be ubiquinone. Couples the redox reaction to proton translocation (for every two electrons transferred, four hydrogen ions are translocated across the cytoplasmic membrane), and thus conserves the redox energy in a proton gradient.</text>
</comment>
<dbReference type="GO" id="GO:0008137">
    <property type="term" value="F:NADH dehydrogenase (ubiquinone) activity"/>
    <property type="evidence" value="ECO:0007669"/>
    <property type="project" value="InterPro"/>
</dbReference>
<dbReference type="GO" id="GO:0042773">
    <property type="term" value="P:ATP synthesis coupled electron transport"/>
    <property type="evidence" value="ECO:0007669"/>
    <property type="project" value="InterPro"/>
</dbReference>
<evidence type="ECO:0000256" key="6">
    <source>
        <dbReference type="RuleBase" id="RU000320"/>
    </source>
</evidence>
<keyword evidence="5" id="KW-1278">Translocase</keyword>
<comment type="catalytic activity">
    <reaction evidence="5">
        <text>a quinone + NADH + 5 H(+)(in) = a quinol + NAD(+) + 4 H(+)(out)</text>
        <dbReference type="Rhea" id="RHEA:57888"/>
        <dbReference type="ChEBI" id="CHEBI:15378"/>
        <dbReference type="ChEBI" id="CHEBI:24646"/>
        <dbReference type="ChEBI" id="CHEBI:57540"/>
        <dbReference type="ChEBI" id="CHEBI:57945"/>
        <dbReference type="ChEBI" id="CHEBI:132124"/>
    </reaction>
</comment>
<dbReference type="NCBIfam" id="NF004439">
    <property type="entry name" value="PRK05777.1-1"/>
    <property type="match status" value="1"/>
</dbReference>
<reference evidence="8 9" key="1">
    <citation type="submission" date="2018-04" db="EMBL/GenBank/DDBJ databases">
        <title>Genomic Encyclopedia of Archaeal and Bacterial Type Strains, Phase II (KMG-II): from individual species to whole genera.</title>
        <authorList>
            <person name="Goeker M."/>
        </authorList>
    </citation>
    <scope>NUCLEOTIDE SEQUENCE [LARGE SCALE GENOMIC DNA]</scope>
    <source>
        <strain evidence="8 9">DSM 5822</strain>
    </source>
</reference>
<dbReference type="AlphaFoldDB" id="A0A2T5J402"/>
<comment type="subunit">
    <text evidence="5">NDH-1 is composed of 14 different subunits. Subunits NuoA, H, J, K, L, M, N constitute the membrane sector of the complex.</text>
</comment>
<feature type="domain" description="NADH:quinone oxidoreductase/Mrp antiporter transmembrane" evidence="7">
    <location>
        <begin position="139"/>
        <end position="435"/>
    </location>
</feature>
<dbReference type="GO" id="GO:0012505">
    <property type="term" value="C:endomembrane system"/>
    <property type="evidence" value="ECO:0007669"/>
    <property type="project" value="UniProtKB-SubCell"/>
</dbReference>
<feature type="transmembrane region" description="Helical" evidence="5">
    <location>
        <begin position="288"/>
        <end position="307"/>
    </location>
</feature>
<feature type="transmembrane region" description="Helical" evidence="5">
    <location>
        <begin position="467"/>
        <end position="485"/>
    </location>
</feature>
<evidence type="ECO:0000313" key="9">
    <source>
        <dbReference type="Proteomes" id="UP000244223"/>
    </source>
</evidence>
<keyword evidence="9" id="KW-1185">Reference proteome</keyword>
<name>A0A2T5J402_9GAMM</name>
<keyword evidence="5" id="KW-0830">Ubiquinone</keyword>
<evidence type="ECO:0000256" key="5">
    <source>
        <dbReference type="HAMAP-Rule" id="MF_00445"/>
    </source>
</evidence>
<dbReference type="Pfam" id="PF00361">
    <property type="entry name" value="Proton_antipo_M"/>
    <property type="match status" value="1"/>
</dbReference>
<evidence type="ECO:0000256" key="3">
    <source>
        <dbReference type="ARBA" id="ARBA00022989"/>
    </source>
</evidence>
<keyword evidence="4 5" id="KW-0472">Membrane</keyword>
<keyword evidence="5" id="KW-0874">Quinone</keyword>